<dbReference type="SUPFAM" id="SSF56112">
    <property type="entry name" value="Protein kinase-like (PK-like)"/>
    <property type="match status" value="1"/>
</dbReference>
<dbReference type="AlphaFoldDB" id="A0A9D2DS33"/>
<name>A0A9D2DS33_9FIRM</name>
<dbReference type="InterPro" id="IPR000719">
    <property type="entry name" value="Prot_kinase_dom"/>
</dbReference>
<keyword evidence="5 10" id="KW-0418">Kinase</keyword>
<protein>
    <recommendedName>
        <fullName evidence="1">non-specific serine/threonine protein kinase</fullName>
        <ecNumber evidence="1">2.7.11.1</ecNumber>
    </recommendedName>
</protein>
<comment type="catalytic activity">
    <reaction evidence="7">
        <text>L-threonyl-[protein] + ATP = O-phospho-L-threonyl-[protein] + ADP + H(+)</text>
        <dbReference type="Rhea" id="RHEA:46608"/>
        <dbReference type="Rhea" id="RHEA-COMP:11060"/>
        <dbReference type="Rhea" id="RHEA-COMP:11605"/>
        <dbReference type="ChEBI" id="CHEBI:15378"/>
        <dbReference type="ChEBI" id="CHEBI:30013"/>
        <dbReference type="ChEBI" id="CHEBI:30616"/>
        <dbReference type="ChEBI" id="CHEBI:61977"/>
        <dbReference type="ChEBI" id="CHEBI:456216"/>
        <dbReference type="EC" id="2.7.11.1"/>
    </reaction>
</comment>
<dbReference type="SMART" id="SM00220">
    <property type="entry name" value="S_TKc"/>
    <property type="match status" value="1"/>
</dbReference>
<evidence type="ECO:0000259" key="9">
    <source>
        <dbReference type="PROSITE" id="PS50011"/>
    </source>
</evidence>
<dbReference type="Pfam" id="PF00069">
    <property type="entry name" value="Pkinase"/>
    <property type="match status" value="1"/>
</dbReference>
<reference evidence="10" key="2">
    <citation type="submission" date="2021-04" db="EMBL/GenBank/DDBJ databases">
        <authorList>
            <person name="Gilroy R."/>
        </authorList>
    </citation>
    <scope>NUCLEOTIDE SEQUENCE</scope>
    <source>
        <strain evidence="10">14324</strain>
    </source>
</reference>
<dbReference type="PROSITE" id="PS50011">
    <property type="entry name" value="PROTEIN_KINASE_DOM"/>
    <property type="match status" value="1"/>
</dbReference>
<evidence type="ECO:0000256" key="2">
    <source>
        <dbReference type="ARBA" id="ARBA00022527"/>
    </source>
</evidence>
<dbReference type="InterPro" id="IPR011009">
    <property type="entry name" value="Kinase-like_dom_sf"/>
</dbReference>
<keyword evidence="6" id="KW-0067">ATP-binding</keyword>
<reference evidence="10" key="1">
    <citation type="journal article" date="2021" name="PeerJ">
        <title>Extensive microbial diversity within the chicken gut microbiome revealed by metagenomics and culture.</title>
        <authorList>
            <person name="Gilroy R."/>
            <person name="Ravi A."/>
            <person name="Getino M."/>
            <person name="Pursley I."/>
            <person name="Horton D.L."/>
            <person name="Alikhan N.F."/>
            <person name="Baker D."/>
            <person name="Gharbi K."/>
            <person name="Hall N."/>
            <person name="Watson M."/>
            <person name="Adriaenssens E.M."/>
            <person name="Foster-Nyarko E."/>
            <person name="Jarju S."/>
            <person name="Secka A."/>
            <person name="Antonio M."/>
            <person name="Oren A."/>
            <person name="Chaudhuri R.R."/>
            <person name="La Ragione R."/>
            <person name="Hildebrand F."/>
            <person name="Pallen M.J."/>
        </authorList>
    </citation>
    <scope>NUCLEOTIDE SEQUENCE</scope>
    <source>
        <strain evidence="10">14324</strain>
    </source>
</reference>
<feature type="domain" description="Protein kinase" evidence="9">
    <location>
        <begin position="15"/>
        <end position="287"/>
    </location>
</feature>
<dbReference type="Proteomes" id="UP000824041">
    <property type="component" value="Unassembled WGS sequence"/>
</dbReference>
<evidence type="ECO:0000256" key="6">
    <source>
        <dbReference type="ARBA" id="ARBA00022840"/>
    </source>
</evidence>
<keyword evidence="2 10" id="KW-0723">Serine/threonine-protein kinase</keyword>
<organism evidence="10 11">
    <name type="scientific">Candidatus Blautia faecigallinarum</name>
    <dbReference type="NCBI Taxonomy" id="2838488"/>
    <lineage>
        <taxon>Bacteria</taxon>
        <taxon>Bacillati</taxon>
        <taxon>Bacillota</taxon>
        <taxon>Clostridia</taxon>
        <taxon>Lachnospirales</taxon>
        <taxon>Lachnospiraceae</taxon>
        <taxon>Blautia</taxon>
    </lineage>
</organism>
<dbReference type="Gene3D" id="1.10.510.10">
    <property type="entry name" value="Transferase(Phosphotransferase) domain 1"/>
    <property type="match status" value="1"/>
</dbReference>
<dbReference type="GO" id="GO:0004674">
    <property type="term" value="F:protein serine/threonine kinase activity"/>
    <property type="evidence" value="ECO:0007669"/>
    <property type="project" value="UniProtKB-KW"/>
</dbReference>
<evidence type="ECO:0000256" key="3">
    <source>
        <dbReference type="ARBA" id="ARBA00022679"/>
    </source>
</evidence>
<dbReference type="EC" id="2.7.11.1" evidence="1"/>
<dbReference type="GO" id="GO:0005524">
    <property type="term" value="F:ATP binding"/>
    <property type="evidence" value="ECO:0007669"/>
    <property type="project" value="UniProtKB-KW"/>
</dbReference>
<accession>A0A9D2DS33</accession>
<evidence type="ECO:0000313" key="11">
    <source>
        <dbReference type="Proteomes" id="UP000824041"/>
    </source>
</evidence>
<dbReference type="CDD" id="cd14014">
    <property type="entry name" value="STKc_PknB_like"/>
    <property type="match status" value="1"/>
</dbReference>
<dbReference type="PANTHER" id="PTHR24363:SF0">
    <property type="entry name" value="SERINE_THREONINE KINASE LIKE DOMAIN CONTAINING 1"/>
    <property type="match status" value="1"/>
</dbReference>
<evidence type="ECO:0000256" key="8">
    <source>
        <dbReference type="ARBA" id="ARBA00048679"/>
    </source>
</evidence>
<dbReference type="EMBL" id="DXBU01000073">
    <property type="protein sequence ID" value="HIZ22192.1"/>
    <property type="molecule type" value="Genomic_DNA"/>
</dbReference>
<dbReference type="PANTHER" id="PTHR24363">
    <property type="entry name" value="SERINE/THREONINE PROTEIN KINASE"/>
    <property type="match status" value="1"/>
</dbReference>
<proteinExistence type="predicted"/>
<keyword evidence="3" id="KW-0808">Transferase</keyword>
<evidence type="ECO:0000256" key="7">
    <source>
        <dbReference type="ARBA" id="ARBA00047899"/>
    </source>
</evidence>
<evidence type="ECO:0000313" key="10">
    <source>
        <dbReference type="EMBL" id="HIZ22192.1"/>
    </source>
</evidence>
<evidence type="ECO:0000256" key="4">
    <source>
        <dbReference type="ARBA" id="ARBA00022741"/>
    </source>
</evidence>
<evidence type="ECO:0000256" key="1">
    <source>
        <dbReference type="ARBA" id="ARBA00012513"/>
    </source>
</evidence>
<comment type="caution">
    <text evidence="10">The sequence shown here is derived from an EMBL/GenBank/DDBJ whole genome shotgun (WGS) entry which is preliminary data.</text>
</comment>
<gene>
    <name evidence="10" type="ORF">IAA21_05270</name>
</gene>
<keyword evidence="4" id="KW-0547">Nucleotide-binding</keyword>
<evidence type="ECO:0000256" key="5">
    <source>
        <dbReference type="ARBA" id="ARBA00022777"/>
    </source>
</evidence>
<comment type="catalytic activity">
    <reaction evidence="8">
        <text>L-seryl-[protein] + ATP = O-phospho-L-seryl-[protein] + ADP + H(+)</text>
        <dbReference type="Rhea" id="RHEA:17989"/>
        <dbReference type="Rhea" id="RHEA-COMP:9863"/>
        <dbReference type="Rhea" id="RHEA-COMP:11604"/>
        <dbReference type="ChEBI" id="CHEBI:15378"/>
        <dbReference type="ChEBI" id="CHEBI:29999"/>
        <dbReference type="ChEBI" id="CHEBI:30616"/>
        <dbReference type="ChEBI" id="CHEBI:83421"/>
        <dbReference type="ChEBI" id="CHEBI:456216"/>
        <dbReference type="EC" id="2.7.11.1"/>
    </reaction>
</comment>
<sequence>MVRISLTGIILKGRYCILEQIGQGGEGSLYLARDLELGTMWAVKELPISKKREAKLLRLLEHPSLPRMMDYAEKDGYCYIIMEYIKGQSLEEERKGKKSFALRDILEIGSALCDVLKYLHAQKPPIYYGDLKPGNIMRTAQGRLYLVDLGSAVFGYGDRVQNCLGTKGYAAPEQYEGKIGPESDIYALGKTLWVLCGKKVFWYMAGTPSFARLLGKCVQKNRKLRYRDMDQVKENLVKAAKKENGRKTAGILLAGIFGCALSIFLLSLPEKKTIFEEQLSQITELYYVPAFLEGEKEERAEICSKAEEELTKLLAEYPDGESQRKLLLLLALNGELQGKKELAIFYFEQLKTAHSGFRETYGEYGVYLYRANEMEKCQDLWREYQQKDEQGLLSGTETPNTKAWSALMDTQKVAEENFADPLL</sequence>